<sequence>MNFASRLKKEMSEGIVRAVLEHAGYRVTDFGIEKAVPCFNCLAGNDNPAPLLPTALATRNKPQHAWYDVRKNSGAEALWRRLLPLYEVFPQLREEDCRDNLRAAIRAISGILDQPAASLEGEAA</sequence>
<proteinExistence type="predicted"/>
<dbReference type="RefSeq" id="WP_120106600.1">
    <property type="nucleotide sequence ID" value="NZ_RAHJ01000004.1"/>
</dbReference>
<dbReference type="OrthoDB" id="7068361at2"/>
<name>A0A419R5B5_9SPHN</name>
<organism evidence="1 2">
    <name type="scientific">Tsuneonella suprasediminis</name>
    <dbReference type="NCBI Taxonomy" id="2306996"/>
    <lineage>
        <taxon>Bacteria</taxon>
        <taxon>Pseudomonadati</taxon>
        <taxon>Pseudomonadota</taxon>
        <taxon>Alphaproteobacteria</taxon>
        <taxon>Sphingomonadales</taxon>
        <taxon>Erythrobacteraceae</taxon>
        <taxon>Tsuneonella</taxon>
    </lineage>
</organism>
<dbReference type="EMBL" id="RAHJ01000004">
    <property type="protein sequence ID" value="RJX70870.1"/>
    <property type="molecule type" value="Genomic_DNA"/>
</dbReference>
<reference evidence="1 2" key="1">
    <citation type="submission" date="2018-09" db="EMBL/GenBank/DDBJ databases">
        <title>Altererythrobacter sp.Ery1 and Ery12, the genome sequencing of novel strains in genus Alterythrobacter.</title>
        <authorList>
            <person name="Cheng H."/>
            <person name="Wu Y.-H."/>
            <person name="Fang C."/>
            <person name="Xu X.-W."/>
        </authorList>
    </citation>
    <scope>NUCLEOTIDE SEQUENCE [LARGE SCALE GENOMIC DNA]</scope>
    <source>
        <strain evidence="1 2">Ery12</strain>
    </source>
</reference>
<keyword evidence="2" id="KW-1185">Reference proteome</keyword>
<dbReference type="AlphaFoldDB" id="A0A419R5B5"/>
<evidence type="ECO:0000313" key="1">
    <source>
        <dbReference type="EMBL" id="RJX70870.1"/>
    </source>
</evidence>
<evidence type="ECO:0000313" key="2">
    <source>
        <dbReference type="Proteomes" id="UP000284322"/>
    </source>
</evidence>
<comment type="caution">
    <text evidence="1">The sequence shown here is derived from an EMBL/GenBank/DDBJ whole genome shotgun (WGS) entry which is preliminary data.</text>
</comment>
<accession>A0A419R5B5</accession>
<protein>
    <submittedName>
        <fullName evidence="1">Uncharacterized protein</fullName>
    </submittedName>
</protein>
<dbReference type="Proteomes" id="UP000284322">
    <property type="component" value="Unassembled WGS sequence"/>
</dbReference>
<gene>
    <name evidence="1" type="ORF">D6858_01690</name>
</gene>